<sequence>SETLFFHRYVPHLDQAKQNVDGILFSDRLRPDFN</sequence>
<evidence type="ECO:0000313" key="1">
    <source>
        <dbReference type="EMBL" id="CAF4346494.1"/>
    </source>
</evidence>
<proteinExistence type="predicted"/>
<dbReference type="Proteomes" id="UP000663823">
    <property type="component" value="Unassembled WGS sequence"/>
</dbReference>
<comment type="caution">
    <text evidence="1">The sequence shown here is derived from an EMBL/GenBank/DDBJ whole genome shotgun (WGS) entry which is preliminary data.</text>
</comment>
<name>A0A820KS05_9BILA</name>
<dbReference type="EMBL" id="CAJOAX010062156">
    <property type="protein sequence ID" value="CAF4346494.1"/>
    <property type="molecule type" value="Genomic_DNA"/>
</dbReference>
<organism evidence="1 2">
    <name type="scientific">Rotaria sordida</name>
    <dbReference type="NCBI Taxonomy" id="392033"/>
    <lineage>
        <taxon>Eukaryota</taxon>
        <taxon>Metazoa</taxon>
        <taxon>Spiralia</taxon>
        <taxon>Gnathifera</taxon>
        <taxon>Rotifera</taxon>
        <taxon>Eurotatoria</taxon>
        <taxon>Bdelloidea</taxon>
        <taxon>Philodinida</taxon>
        <taxon>Philodinidae</taxon>
        <taxon>Rotaria</taxon>
    </lineage>
</organism>
<dbReference type="AlphaFoldDB" id="A0A820KS05"/>
<gene>
    <name evidence="1" type="ORF">OTI717_LOCUS43406</name>
</gene>
<protein>
    <submittedName>
        <fullName evidence="1">Uncharacterized protein</fullName>
    </submittedName>
</protein>
<reference evidence="1" key="1">
    <citation type="submission" date="2021-02" db="EMBL/GenBank/DDBJ databases">
        <authorList>
            <person name="Nowell W R."/>
        </authorList>
    </citation>
    <scope>NUCLEOTIDE SEQUENCE</scope>
</reference>
<accession>A0A820KS05</accession>
<evidence type="ECO:0000313" key="2">
    <source>
        <dbReference type="Proteomes" id="UP000663823"/>
    </source>
</evidence>
<feature type="non-terminal residue" evidence="1">
    <location>
        <position position="1"/>
    </location>
</feature>